<keyword evidence="1" id="KW-0472">Membrane</keyword>
<name>A0A7R7EPA8_9FIRM</name>
<keyword evidence="3" id="KW-1185">Reference proteome</keyword>
<evidence type="ECO:0000313" key="2">
    <source>
        <dbReference type="EMBL" id="BCN32590.1"/>
    </source>
</evidence>
<feature type="transmembrane region" description="Helical" evidence="1">
    <location>
        <begin position="12"/>
        <end position="29"/>
    </location>
</feature>
<evidence type="ECO:0000256" key="1">
    <source>
        <dbReference type="SAM" id="Phobius"/>
    </source>
</evidence>
<feature type="transmembrane region" description="Helical" evidence="1">
    <location>
        <begin position="41"/>
        <end position="61"/>
    </location>
</feature>
<keyword evidence="1" id="KW-1133">Transmembrane helix</keyword>
<dbReference type="KEGG" id="ahb:bsdtb5_38850"/>
<feature type="transmembrane region" description="Helical" evidence="1">
    <location>
        <begin position="73"/>
        <end position="93"/>
    </location>
</feature>
<organism evidence="2 3">
    <name type="scientific">Anaeromicropila herbilytica</name>
    <dbReference type="NCBI Taxonomy" id="2785025"/>
    <lineage>
        <taxon>Bacteria</taxon>
        <taxon>Bacillati</taxon>
        <taxon>Bacillota</taxon>
        <taxon>Clostridia</taxon>
        <taxon>Lachnospirales</taxon>
        <taxon>Lachnospiraceae</taxon>
        <taxon>Anaeromicropila</taxon>
    </lineage>
</organism>
<keyword evidence="1" id="KW-0812">Transmembrane</keyword>
<dbReference type="EMBL" id="AP024169">
    <property type="protein sequence ID" value="BCN32590.1"/>
    <property type="molecule type" value="Genomic_DNA"/>
</dbReference>
<dbReference type="AlphaFoldDB" id="A0A7R7EPA8"/>
<feature type="transmembrane region" description="Helical" evidence="1">
    <location>
        <begin position="105"/>
        <end position="125"/>
    </location>
</feature>
<reference evidence="2 3" key="1">
    <citation type="submission" date="2020-11" db="EMBL/GenBank/DDBJ databases">
        <title>Draft genome sequencing of a Lachnospiraceae strain isolated from anoxic soil subjected to BSD treatment.</title>
        <authorList>
            <person name="Uek A."/>
            <person name="Tonouchi A."/>
        </authorList>
    </citation>
    <scope>NUCLEOTIDE SEQUENCE [LARGE SCALE GENOMIC DNA]</scope>
    <source>
        <strain evidence="2 3">TB5</strain>
    </source>
</reference>
<proteinExistence type="predicted"/>
<evidence type="ECO:0000313" key="3">
    <source>
        <dbReference type="Proteomes" id="UP000595897"/>
    </source>
</evidence>
<evidence type="ECO:0008006" key="4">
    <source>
        <dbReference type="Google" id="ProtNLM"/>
    </source>
</evidence>
<dbReference type="RefSeq" id="WP_271713630.1">
    <property type="nucleotide sequence ID" value="NZ_AP024169.1"/>
</dbReference>
<dbReference type="Pfam" id="PF11457">
    <property type="entry name" value="DUF3021"/>
    <property type="match status" value="1"/>
</dbReference>
<dbReference type="InterPro" id="IPR021560">
    <property type="entry name" value="DUF3021"/>
</dbReference>
<protein>
    <recommendedName>
        <fullName evidence="4">DUF3021 domain-containing protein</fullName>
    </recommendedName>
</protein>
<sequence>MKRLLINSIQGIGIASFIFLMIGIIFDYVNHGNFSMENYDFTKQVIGTIMVGIGFSAPSMIYDNEKIPFGLKVLFHMGIGCTVYIITAFAVGWMPVKFGWKNCLFFIVCELLIAFLIWLGFAFHYRKLANDMNKKIQEKDDGNSNHRTIN</sequence>
<gene>
    <name evidence="2" type="ORF">bsdtb5_38850</name>
</gene>
<dbReference type="Proteomes" id="UP000595897">
    <property type="component" value="Chromosome"/>
</dbReference>
<accession>A0A7R7EPA8</accession>